<evidence type="ECO:0000259" key="6">
    <source>
        <dbReference type="SMART" id="SM00479"/>
    </source>
</evidence>
<evidence type="ECO:0000256" key="2">
    <source>
        <dbReference type="ARBA" id="ARBA00022722"/>
    </source>
</evidence>
<feature type="binding site" evidence="5">
    <location>
        <position position="183"/>
    </location>
    <ligand>
        <name>Mg(2+)</name>
        <dbReference type="ChEBI" id="CHEBI:18420"/>
        <label>2</label>
        <note>catalytic</note>
    </ligand>
</feature>
<dbReference type="GO" id="GO:0016896">
    <property type="term" value="F:RNA exonuclease activity, producing 5'-phosphomonoesters"/>
    <property type="evidence" value="ECO:0007669"/>
    <property type="project" value="UniProtKB-UniRule"/>
</dbReference>
<dbReference type="GO" id="GO:0005829">
    <property type="term" value="C:cytosol"/>
    <property type="evidence" value="ECO:0007669"/>
    <property type="project" value="TreeGrafter"/>
</dbReference>
<reference evidence="7" key="1">
    <citation type="submission" date="2015-10" db="EMBL/GenBank/DDBJ databases">
        <title>Description of Candidatus Tenderia electrophaga gen. nov, sp. nov., an Uncultivated Electroautotroph from a Biocathode Enrichment.</title>
        <authorList>
            <person name="Eddie B.J."/>
            <person name="Malanoski A.P."/>
            <person name="Wang Z."/>
            <person name="Hall R.J."/>
            <person name="Oh S.D."/>
            <person name="Heiner C."/>
            <person name="Lin B."/>
            <person name="Strycharz-Glaven S.M."/>
        </authorList>
    </citation>
    <scope>NUCLEOTIDE SEQUENCE [LARGE SCALE GENOMIC DNA]</scope>
    <source>
        <strain evidence="7">NRL1</strain>
    </source>
</reference>
<evidence type="ECO:0000313" key="7">
    <source>
        <dbReference type="EMBL" id="ALP54048.1"/>
    </source>
</evidence>
<gene>
    <name evidence="5" type="primary">rnt</name>
    <name evidence="7" type="ORF">Tel_13410</name>
</gene>
<dbReference type="EC" id="3.1.13.-" evidence="5"/>
<dbReference type="STRING" id="1748243.Tel_13410"/>
<feature type="site" description="Important for substrate binding and specificity" evidence="5">
    <location>
        <position position="27"/>
    </location>
</feature>
<keyword evidence="3 5" id="KW-0378">Hydrolase</keyword>
<keyword evidence="5" id="KW-0460">Magnesium</keyword>
<dbReference type="HAMAP" id="MF_00157">
    <property type="entry name" value="RNase_T"/>
    <property type="match status" value="1"/>
</dbReference>
<dbReference type="AlphaFoldDB" id="A0A0S2TFU9"/>
<organism evidence="7 8">
    <name type="scientific">Candidatus Tenderia electrophaga</name>
    <dbReference type="NCBI Taxonomy" id="1748243"/>
    <lineage>
        <taxon>Bacteria</taxon>
        <taxon>Pseudomonadati</taxon>
        <taxon>Pseudomonadota</taxon>
        <taxon>Gammaproteobacteria</taxon>
        <taxon>Candidatus Tenderiales</taxon>
        <taxon>Candidatus Tenderiaceae</taxon>
        <taxon>Candidatus Tenderia</taxon>
    </lineage>
</organism>
<dbReference type="GO" id="GO:0045004">
    <property type="term" value="P:DNA replication proofreading"/>
    <property type="evidence" value="ECO:0007669"/>
    <property type="project" value="TreeGrafter"/>
</dbReference>
<dbReference type="Gene3D" id="3.30.420.10">
    <property type="entry name" value="Ribonuclease H-like superfamily/Ribonuclease H"/>
    <property type="match status" value="1"/>
</dbReference>
<keyword evidence="5" id="KW-0479">Metal-binding</keyword>
<feature type="binding site" evidence="5">
    <location>
        <position position="21"/>
    </location>
    <ligand>
        <name>Mg(2+)</name>
        <dbReference type="ChEBI" id="CHEBI:18420"/>
        <label>1</label>
        <note>catalytic</note>
    </ligand>
</feature>
<keyword evidence="2 5" id="KW-0540">Nuclease</keyword>
<feature type="site" description="Important for substrate binding and specificity" evidence="5">
    <location>
        <position position="143"/>
    </location>
</feature>
<protein>
    <recommendedName>
        <fullName evidence="5">Ribonuclease T</fullName>
        <ecNumber evidence="5">3.1.13.-</ecNumber>
    </recommendedName>
    <alternativeName>
        <fullName evidence="5">Exoribonuclease T</fullName>
        <shortName evidence="5">RNase T</shortName>
    </alternativeName>
</protein>
<feature type="site" description="Important for substrate binding and specificity" evidence="5">
    <location>
        <position position="75"/>
    </location>
</feature>
<sequence length="204" mass="22384">MSVTKPRIANRFRGFLPVVIDVETGGFNAATDALLELAAVMIDMDEDGMLYRAHTHACHVAPFPGANLEQSALAFNGIDPHHPFRAALAEKEALEQVFQPIRAEIKRTECSRAILVGHNPFFDLGFVKAAVERTQVKNPFHAFSSFDTATLGALAYGQTVLARAVQAADIEWDQSQAHSAIYDAEKTADLFCTVINAWQELQSL</sequence>
<dbReference type="SMART" id="SM00479">
    <property type="entry name" value="EXOIII"/>
    <property type="match status" value="1"/>
</dbReference>
<feature type="binding site" evidence="5">
    <location>
        <position position="23"/>
    </location>
    <ligand>
        <name>Mg(2+)</name>
        <dbReference type="ChEBI" id="CHEBI:18420"/>
        <label>2</label>
        <note>catalytic</note>
    </ligand>
</feature>
<dbReference type="GO" id="GO:0008033">
    <property type="term" value="P:tRNA processing"/>
    <property type="evidence" value="ECO:0007669"/>
    <property type="project" value="UniProtKB-KW"/>
</dbReference>
<comment type="function">
    <text evidence="5">Trims short 3' overhangs of a variety of RNA species, leaving a one or two nucleotide 3' overhang. Responsible for the end-turnover of tRNA: specifically removes the terminal AMP residue from uncharged tRNA (tRNA-C-C-A). Also appears to be involved in tRNA biosynthesis.</text>
</comment>
<evidence type="ECO:0000256" key="1">
    <source>
        <dbReference type="ARBA" id="ARBA00022694"/>
    </source>
</evidence>
<comment type="cofactor">
    <cofactor evidence="5">
        <name>Mg(2+)</name>
        <dbReference type="ChEBI" id="CHEBI:18420"/>
    </cofactor>
    <text evidence="5">Binds two Mg(2+) per subunit. The active form of the enzyme binds two Mg(2+) ions in its active site. The first Mg(2+) forms only one salt bridge with the protein.</text>
</comment>
<dbReference type="Proteomes" id="UP000055136">
    <property type="component" value="Chromosome"/>
</dbReference>
<feature type="binding site" evidence="5">
    <location>
        <position position="178"/>
    </location>
    <ligand>
        <name>Mg(2+)</name>
        <dbReference type="ChEBI" id="CHEBI:18420"/>
        <label>2</label>
        <note>catalytic</note>
    </ligand>
</feature>
<feature type="active site" description="Proton donor/acceptor" evidence="5">
    <location>
        <position position="178"/>
    </location>
</feature>
<dbReference type="InterPro" id="IPR036397">
    <property type="entry name" value="RNaseH_sf"/>
</dbReference>
<dbReference type="InterPro" id="IPR005987">
    <property type="entry name" value="RNase_T"/>
</dbReference>
<comment type="subunit">
    <text evidence="5">Homodimer.</text>
</comment>
<feature type="site" description="Important for substrate binding and specificity" evidence="5">
    <location>
        <position position="122"/>
    </location>
</feature>
<keyword evidence="1 5" id="KW-0819">tRNA processing</keyword>
<comment type="similarity">
    <text evidence="5">Belongs to the RNase T family.</text>
</comment>
<proteinExistence type="inferred from homology"/>
<dbReference type="PANTHER" id="PTHR30231">
    <property type="entry name" value="DNA POLYMERASE III SUBUNIT EPSILON"/>
    <property type="match status" value="1"/>
</dbReference>
<evidence type="ECO:0000313" key="8">
    <source>
        <dbReference type="Proteomes" id="UP000055136"/>
    </source>
</evidence>
<dbReference type="GO" id="GO:0003676">
    <property type="term" value="F:nucleic acid binding"/>
    <property type="evidence" value="ECO:0007669"/>
    <property type="project" value="InterPro"/>
</dbReference>
<keyword evidence="8" id="KW-1185">Reference proteome</keyword>
<name>A0A0S2TFU9_9GAMM</name>
<evidence type="ECO:0000256" key="5">
    <source>
        <dbReference type="HAMAP-Rule" id="MF_00157"/>
    </source>
</evidence>
<evidence type="ECO:0000256" key="4">
    <source>
        <dbReference type="ARBA" id="ARBA00022839"/>
    </source>
</evidence>
<dbReference type="Pfam" id="PF00929">
    <property type="entry name" value="RNase_T"/>
    <property type="match status" value="1"/>
</dbReference>
<dbReference type="KEGG" id="tee:Tel_13410"/>
<dbReference type="NCBIfam" id="TIGR01298">
    <property type="entry name" value="RNaseT"/>
    <property type="match status" value="1"/>
</dbReference>
<feature type="binding site" evidence="5">
    <location>
        <position position="21"/>
    </location>
    <ligand>
        <name>Mg(2+)</name>
        <dbReference type="ChEBI" id="CHEBI:18420"/>
        <label>2</label>
        <note>catalytic</note>
    </ligand>
</feature>
<dbReference type="GO" id="GO:0008408">
    <property type="term" value="F:3'-5' exonuclease activity"/>
    <property type="evidence" value="ECO:0007669"/>
    <property type="project" value="TreeGrafter"/>
</dbReference>
<dbReference type="PANTHER" id="PTHR30231:SF2">
    <property type="entry name" value="RIBONUCLEASE T"/>
    <property type="match status" value="1"/>
</dbReference>
<dbReference type="EMBL" id="CP013099">
    <property type="protein sequence ID" value="ALP54048.1"/>
    <property type="molecule type" value="Genomic_DNA"/>
</dbReference>
<dbReference type="InterPro" id="IPR012337">
    <property type="entry name" value="RNaseH-like_sf"/>
</dbReference>
<dbReference type="SUPFAM" id="SSF53098">
    <property type="entry name" value="Ribonuclease H-like"/>
    <property type="match status" value="1"/>
</dbReference>
<keyword evidence="4 5" id="KW-0269">Exonuclease</keyword>
<dbReference type="InterPro" id="IPR013520">
    <property type="entry name" value="Ribonucl_H"/>
</dbReference>
<dbReference type="GO" id="GO:0000287">
    <property type="term" value="F:magnesium ion binding"/>
    <property type="evidence" value="ECO:0007669"/>
    <property type="project" value="UniProtKB-UniRule"/>
</dbReference>
<feature type="domain" description="Exonuclease" evidence="6">
    <location>
        <begin position="16"/>
        <end position="200"/>
    </location>
</feature>
<evidence type="ECO:0000256" key="3">
    <source>
        <dbReference type="ARBA" id="ARBA00022801"/>
    </source>
</evidence>
<accession>A0A0S2TFU9</accession>